<dbReference type="EMBL" id="JAFNEN010000185">
    <property type="protein sequence ID" value="KAG8190362.1"/>
    <property type="molecule type" value="Genomic_DNA"/>
</dbReference>
<dbReference type="GO" id="GO:0044878">
    <property type="term" value="P:mitotic cytokinesis checkpoint signaling"/>
    <property type="evidence" value="ECO:0007669"/>
    <property type="project" value="TreeGrafter"/>
</dbReference>
<dbReference type="GO" id="GO:0032266">
    <property type="term" value="F:phosphatidylinositol-3-phosphate binding"/>
    <property type="evidence" value="ECO:0007669"/>
    <property type="project" value="TreeGrafter"/>
</dbReference>
<feature type="domain" description="FYVE-type" evidence="6">
    <location>
        <begin position="1"/>
        <end position="57"/>
    </location>
</feature>
<dbReference type="PANTHER" id="PTHR46603">
    <property type="entry name" value="ABSCISSION/NOCUT CHECKPOINT REGULATOR"/>
    <property type="match status" value="1"/>
</dbReference>
<evidence type="ECO:0000313" key="7">
    <source>
        <dbReference type="EMBL" id="KAG8190362.1"/>
    </source>
</evidence>
<dbReference type="Gene3D" id="3.30.40.10">
    <property type="entry name" value="Zinc/RING finger domain, C3HC4 (zinc finger)"/>
    <property type="match status" value="1"/>
</dbReference>
<evidence type="ECO:0000256" key="4">
    <source>
        <dbReference type="PROSITE-ProRule" id="PRU00091"/>
    </source>
</evidence>
<dbReference type="InterPro" id="IPR013083">
    <property type="entry name" value="Znf_RING/FYVE/PHD"/>
</dbReference>
<protein>
    <recommendedName>
        <fullName evidence="6">FYVE-type domain-containing protein</fullName>
    </recommendedName>
</protein>
<evidence type="ECO:0000259" key="6">
    <source>
        <dbReference type="PROSITE" id="PS50178"/>
    </source>
</evidence>
<evidence type="ECO:0000256" key="3">
    <source>
        <dbReference type="ARBA" id="ARBA00022833"/>
    </source>
</evidence>
<dbReference type="GO" id="GO:0009838">
    <property type="term" value="P:abscission"/>
    <property type="evidence" value="ECO:0007669"/>
    <property type="project" value="TreeGrafter"/>
</dbReference>
<dbReference type="PANTHER" id="PTHR46603:SF1">
    <property type="entry name" value="ABSCISSION_NOCUT CHECKPOINT REGULATOR"/>
    <property type="match status" value="1"/>
</dbReference>
<dbReference type="SUPFAM" id="SSF57903">
    <property type="entry name" value="FYVE/PHD zinc finger"/>
    <property type="match status" value="1"/>
</dbReference>
<dbReference type="GO" id="GO:0005813">
    <property type="term" value="C:centrosome"/>
    <property type="evidence" value="ECO:0007669"/>
    <property type="project" value="TreeGrafter"/>
</dbReference>
<feature type="region of interest" description="Disordered" evidence="5">
    <location>
        <begin position="288"/>
        <end position="308"/>
    </location>
</feature>
<dbReference type="PROSITE" id="PS50178">
    <property type="entry name" value="ZF_FYVE"/>
    <property type="match status" value="1"/>
</dbReference>
<dbReference type="InterPro" id="IPR000306">
    <property type="entry name" value="Znf_FYVE"/>
</dbReference>
<organism evidence="7 8">
    <name type="scientific">Oedothorax gibbosus</name>
    <dbReference type="NCBI Taxonomy" id="931172"/>
    <lineage>
        <taxon>Eukaryota</taxon>
        <taxon>Metazoa</taxon>
        <taxon>Ecdysozoa</taxon>
        <taxon>Arthropoda</taxon>
        <taxon>Chelicerata</taxon>
        <taxon>Arachnida</taxon>
        <taxon>Araneae</taxon>
        <taxon>Araneomorphae</taxon>
        <taxon>Entelegynae</taxon>
        <taxon>Araneoidea</taxon>
        <taxon>Linyphiidae</taxon>
        <taxon>Erigoninae</taxon>
        <taxon>Oedothorax</taxon>
    </lineage>
</organism>
<keyword evidence="8" id="KW-1185">Reference proteome</keyword>
<keyword evidence="2 4" id="KW-0863">Zinc-finger</keyword>
<evidence type="ECO:0000256" key="1">
    <source>
        <dbReference type="ARBA" id="ARBA00022723"/>
    </source>
</evidence>
<reference evidence="7 8" key="1">
    <citation type="journal article" date="2022" name="Nat. Ecol. Evol.">
        <title>A masculinizing supergene underlies an exaggerated male reproductive morph in a spider.</title>
        <authorList>
            <person name="Hendrickx F."/>
            <person name="De Corte Z."/>
            <person name="Sonet G."/>
            <person name="Van Belleghem S.M."/>
            <person name="Kostlbacher S."/>
            <person name="Vangestel C."/>
        </authorList>
    </citation>
    <scope>NUCLEOTIDE SEQUENCE [LARGE SCALE GENOMIC DNA]</scope>
    <source>
        <strain evidence="7">W744_W776</strain>
    </source>
</reference>
<dbReference type="Proteomes" id="UP000827092">
    <property type="component" value="Unassembled WGS sequence"/>
</dbReference>
<comment type="caution">
    <text evidence="7">The sequence shown here is derived from an EMBL/GenBank/DDBJ whole genome shotgun (WGS) entry which is preliminary data.</text>
</comment>
<gene>
    <name evidence="7" type="ORF">JTE90_022009</name>
</gene>
<dbReference type="GO" id="GO:0032154">
    <property type="term" value="C:cleavage furrow"/>
    <property type="evidence" value="ECO:0007669"/>
    <property type="project" value="TreeGrafter"/>
</dbReference>
<dbReference type="CDD" id="cd19817">
    <property type="entry name" value="Bbox1_ANCHR-like"/>
    <property type="match status" value="1"/>
</dbReference>
<dbReference type="AlphaFoldDB" id="A0AAV6V0V1"/>
<sequence>MPCYSCSAEYGLLKKEVGCENCGFSFCSRCCKKQTVSSEDGQSKKIAVCSNCFKQLTGESSSPTKGSPPLAHKKRMEAFKKQSYSVDSETHARLKSQWSNEKDKALAERLQRLKRDRIKNLLSEDEIAERLARLKGMDPAKYNAPPIQVFRPAEKRTSIEQASNLMQQITEEVNLDFRRVKPEDEIAARLAALRDEVPKKAESVNIQPSHSTEEMDIEDAYTNMQIESANQFNQAEKEIKILNTDKDYKELLSSLQKERELNTSDTEDEEKEADRLVKKLLETSIDDDMEDLDSLNDPETDKSGNLSKQSSEEFPWCVICTEDAKIRCFGCDQDLYCMRCFKECHDSLDIRDHKTCPFLPPKIPAL</sequence>
<dbReference type="GO" id="GO:0008270">
    <property type="term" value="F:zinc ion binding"/>
    <property type="evidence" value="ECO:0007669"/>
    <property type="project" value="UniProtKB-KW"/>
</dbReference>
<dbReference type="Pfam" id="PF22586">
    <property type="entry name" value="ANCHR-like_BBOX"/>
    <property type="match status" value="1"/>
</dbReference>
<dbReference type="Pfam" id="PF01363">
    <property type="entry name" value="FYVE"/>
    <property type="match status" value="1"/>
</dbReference>
<feature type="compositionally biased region" description="Acidic residues" evidence="5">
    <location>
        <begin position="288"/>
        <end position="298"/>
    </location>
</feature>
<name>A0AAV6V0V1_9ARAC</name>
<dbReference type="InterPro" id="IPR011011">
    <property type="entry name" value="Znf_FYVE_PHD"/>
</dbReference>
<evidence type="ECO:0000256" key="5">
    <source>
        <dbReference type="SAM" id="MobiDB-lite"/>
    </source>
</evidence>
<dbReference type="SUPFAM" id="SSF57845">
    <property type="entry name" value="B-box zinc-binding domain"/>
    <property type="match status" value="1"/>
</dbReference>
<accession>A0AAV6V0V1</accession>
<evidence type="ECO:0000313" key="8">
    <source>
        <dbReference type="Proteomes" id="UP000827092"/>
    </source>
</evidence>
<dbReference type="InterPro" id="IPR044553">
    <property type="entry name" value="Bbox1_ANCHR"/>
</dbReference>
<dbReference type="InterPro" id="IPR017455">
    <property type="entry name" value="Znf_FYVE-rel"/>
</dbReference>
<proteinExistence type="predicted"/>
<keyword evidence="3" id="KW-0862">Zinc</keyword>
<dbReference type="GO" id="GO:0030496">
    <property type="term" value="C:midbody"/>
    <property type="evidence" value="ECO:0007669"/>
    <property type="project" value="TreeGrafter"/>
</dbReference>
<evidence type="ECO:0000256" key="2">
    <source>
        <dbReference type="ARBA" id="ARBA00022771"/>
    </source>
</evidence>
<keyword evidence="1" id="KW-0479">Metal-binding</keyword>